<keyword evidence="6" id="KW-0539">Nucleus</keyword>
<dbReference type="Gene3D" id="3.40.50.300">
    <property type="entry name" value="P-loop containing nucleotide triphosphate hydrolases"/>
    <property type="match status" value="1"/>
</dbReference>
<feature type="region of interest" description="Disordered" evidence="7">
    <location>
        <begin position="481"/>
        <end position="530"/>
    </location>
</feature>
<dbReference type="GO" id="GO:0005524">
    <property type="term" value="F:ATP binding"/>
    <property type="evidence" value="ECO:0007669"/>
    <property type="project" value="UniProtKB-KW"/>
</dbReference>
<evidence type="ECO:0000313" key="10">
    <source>
        <dbReference type="Proteomes" id="UP000193218"/>
    </source>
</evidence>
<keyword evidence="3" id="KW-0227">DNA damage</keyword>
<dbReference type="SUPFAM" id="SSF52540">
    <property type="entry name" value="P-loop containing nucleoside triphosphate hydrolases"/>
    <property type="match status" value="1"/>
</dbReference>
<dbReference type="GO" id="GO:0140664">
    <property type="term" value="F:ATP-dependent DNA damage sensor activity"/>
    <property type="evidence" value="ECO:0007669"/>
    <property type="project" value="InterPro"/>
</dbReference>
<dbReference type="InterPro" id="IPR020588">
    <property type="entry name" value="RecA_ATP-bd"/>
</dbReference>
<keyword evidence="10" id="KW-1185">Reference proteome</keyword>
<organism evidence="9 10">
    <name type="scientific">Kockovaella imperatae</name>
    <dbReference type="NCBI Taxonomy" id="4999"/>
    <lineage>
        <taxon>Eukaryota</taxon>
        <taxon>Fungi</taxon>
        <taxon>Dikarya</taxon>
        <taxon>Basidiomycota</taxon>
        <taxon>Agaricomycotina</taxon>
        <taxon>Tremellomycetes</taxon>
        <taxon>Tremellales</taxon>
        <taxon>Cuniculitremaceae</taxon>
        <taxon>Kockovaella</taxon>
    </lineage>
</organism>
<evidence type="ECO:0000256" key="4">
    <source>
        <dbReference type="ARBA" id="ARBA00022840"/>
    </source>
</evidence>
<dbReference type="EMBL" id="NBSH01000019">
    <property type="protein sequence ID" value="ORX33585.1"/>
    <property type="molecule type" value="Genomic_DNA"/>
</dbReference>
<dbReference type="GO" id="GO:0061982">
    <property type="term" value="P:meiosis I cell cycle process"/>
    <property type="evidence" value="ECO:0007669"/>
    <property type="project" value="UniProtKB-ARBA"/>
</dbReference>
<feature type="compositionally biased region" description="Acidic residues" evidence="7">
    <location>
        <begin position="495"/>
        <end position="507"/>
    </location>
</feature>
<dbReference type="RefSeq" id="XP_021867904.1">
    <property type="nucleotide sequence ID" value="XM_022017230.1"/>
</dbReference>
<dbReference type="Proteomes" id="UP000193218">
    <property type="component" value="Unassembled WGS sequence"/>
</dbReference>
<accession>A0A1Y1U8Z6</accession>
<dbReference type="GO" id="GO:0071140">
    <property type="term" value="P:resolution of mitotic recombination intermediates"/>
    <property type="evidence" value="ECO:0007669"/>
    <property type="project" value="TreeGrafter"/>
</dbReference>
<comment type="subcellular location">
    <subcellularLocation>
        <location evidence="1">Nucleus</location>
    </subcellularLocation>
</comment>
<dbReference type="PROSITE" id="PS50162">
    <property type="entry name" value="RECA_2"/>
    <property type="match status" value="1"/>
</dbReference>
<keyword evidence="9" id="KW-0378">Hydrolase</keyword>
<evidence type="ECO:0000259" key="8">
    <source>
        <dbReference type="PROSITE" id="PS50162"/>
    </source>
</evidence>
<dbReference type="PANTHER" id="PTHR46487">
    <property type="entry name" value="DNA REPAIR PROTEIN XRCC3"/>
    <property type="match status" value="1"/>
</dbReference>
<dbReference type="GO" id="GO:0033065">
    <property type="term" value="C:Rad51C-XRCC3 complex"/>
    <property type="evidence" value="ECO:0007669"/>
    <property type="project" value="TreeGrafter"/>
</dbReference>
<dbReference type="GO" id="GO:0090656">
    <property type="term" value="P:t-circle formation"/>
    <property type="evidence" value="ECO:0007669"/>
    <property type="project" value="TreeGrafter"/>
</dbReference>
<dbReference type="AlphaFoldDB" id="A0A1Y1U8Z6"/>
<dbReference type="STRING" id="4999.A0A1Y1U8Z6"/>
<dbReference type="OrthoDB" id="1861185at2759"/>
<dbReference type="GeneID" id="33559039"/>
<dbReference type="InParanoid" id="A0A1Y1U8Z6"/>
<protein>
    <submittedName>
        <fullName evidence="9">p-loop containing nucleoside triphosphate hydrolase protein</fullName>
    </submittedName>
</protein>
<keyword evidence="4" id="KW-0067">ATP-binding</keyword>
<proteinExistence type="predicted"/>
<dbReference type="GO" id="GO:0016787">
    <property type="term" value="F:hydrolase activity"/>
    <property type="evidence" value="ECO:0007669"/>
    <property type="project" value="UniProtKB-KW"/>
</dbReference>
<keyword evidence="5" id="KW-0234">DNA repair</keyword>
<evidence type="ECO:0000313" key="9">
    <source>
        <dbReference type="EMBL" id="ORX33585.1"/>
    </source>
</evidence>
<dbReference type="Pfam" id="PF08423">
    <property type="entry name" value="Rad51"/>
    <property type="match status" value="1"/>
</dbReference>
<dbReference type="InterPro" id="IPR027417">
    <property type="entry name" value="P-loop_NTPase"/>
</dbReference>
<name>A0A1Y1U8Z6_9TREE</name>
<sequence length="591" mass="64244">MLAGLSTATDILTPSPAELNRKLKFHKLEAVHALVDAVSRGISPVTGRLDELLDAEARFGLVRYGSEEAGPSRSLRDGRNEQEGLENPDSLVLTWGQGDWVGTGDAEFDLALGGGLRIGTITEITGESAAGKSHLTLSLAITAQLSACTTRPGGVLLLASEREISTDRLVQLAKTTLAKSNDNRDRPNVKSLLDNVLTCQVNDVESLEHALSYKVPMMLESRSTINHSASTDQRPGDTATSATRPSSHTPIRLLIIDSLTALVRGSDTYGQNSTAGLTLRSRHLCSISDKLKALAAQFKLAIAVVNQVSDVFARPPPLPSSLANGSQKSSQLSQYYSDYPEPPMLYATQARWFSGQSDTLLKEASLGIVWANAVNVRIMMSRTGRRRLLNQEDLQPISRKKLREQMVRKQETLAVSQQSGSALALDAHDMGLMVDVDAVKPTLIRRFHVVFSPFAPPSTVDYVITPSGIHALPESYRLLQTQKKSKNRKRRSEQIDDEDVEEDEEGDGRDQVPLNATKAAQGISGDVDDGIVPGSDDLYAEVFDDLGDVPPEFWDGTWDERALDYNGVESQDRAAVRVLDAGVVVSHPEGM</sequence>
<gene>
    <name evidence="9" type="ORF">BD324DRAFT_639429</name>
</gene>
<dbReference type="GO" id="GO:0045003">
    <property type="term" value="P:double-strand break repair via synthesis-dependent strand annealing"/>
    <property type="evidence" value="ECO:0007669"/>
    <property type="project" value="TreeGrafter"/>
</dbReference>
<evidence type="ECO:0000256" key="3">
    <source>
        <dbReference type="ARBA" id="ARBA00022763"/>
    </source>
</evidence>
<evidence type="ECO:0000256" key="5">
    <source>
        <dbReference type="ARBA" id="ARBA00023204"/>
    </source>
</evidence>
<dbReference type="GO" id="GO:0005657">
    <property type="term" value="C:replication fork"/>
    <property type="evidence" value="ECO:0007669"/>
    <property type="project" value="TreeGrafter"/>
</dbReference>
<evidence type="ECO:0000256" key="1">
    <source>
        <dbReference type="ARBA" id="ARBA00004123"/>
    </source>
</evidence>
<dbReference type="GO" id="GO:0000400">
    <property type="term" value="F:four-way junction DNA binding"/>
    <property type="evidence" value="ECO:0007669"/>
    <property type="project" value="TreeGrafter"/>
</dbReference>
<dbReference type="CDD" id="cd19491">
    <property type="entry name" value="XRCC3"/>
    <property type="match status" value="1"/>
</dbReference>
<dbReference type="InterPro" id="IPR013632">
    <property type="entry name" value="Rad51_C"/>
</dbReference>
<reference evidence="9 10" key="1">
    <citation type="submission" date="2017-03" db="EMBL/GenBank/DDBJ databases">
        <title>Widespread Adenine N6-methylation of Active Genes in Fungi.</title>
        <authorList>
            <consortium name="DOE Joint Genome Institute"/>
            <person name="Mondo S.J."/>
            <person name="Dannebaum R.O."/>
            <person name="Kuo R.C."/>
            <person name="Louie K.B."/>
            <person name="Bewick A.J."/>
            <person name="Labutti K."/>
            <person name="Haridas S."/>
            <person name="Kuo A."/>
            <person name="Salamov A."/>
            <person name="Ahrendt S.R."/>
            <person name="Lau R."/>
            <person name="Bowen B.P."/>
            <person name="Lipzen A."/>
            <person name="Sullivan W."/>
            <person name="Andreopoulos W.B."/>
            <person name="Clum A."/>
            <person name="Lindquist E."/>
            <person name="Daum C."/>
            <person name="Northen T.R."/>
            <person name="Ramamoorthy G."/>
            <person name="Schmitz R.J."/>
            <person name="Gryganskyi A."/>
            <person name="Culley D."/>
            <person name="Magnuson J."/>
            <person name="James T.Y."/>
            <person name="O'Malley M.A."/>
            <person name="Stajich J.E."/>
            <person name="Spatafora J.W."/>
            <person name="Visel A."/>
            <person name="Grigoriev I.V."/>
        </authorList>
    </citation>
    <scope>NUCLEOTIDE SEQUENCE [LARGE SCALE GENOMIC DNA]</scope>
    <source>
        <strain evidence="9 10">NRRL Y-17943</strain>
    </source>
</reference>
<dbReference type="PANTHER" id="PTHR46487:SF1">
    <property type="entry name" value="DNA REPAIR PROTEIN XRCC3"/>
    <property type="match status" value="1"/>
</dbReference>
<feature type="domain" description="RecA family profile 1" evidence="8">
    <location>
        <begin position="97"/>
        <end position="308"/>
    </location>
</feature>
<feature type="region of interest" description="Disordered" evidence="7">
    <location>
        <begin position="226"/>
        <end position="246"/>
    </location>
</feature>
<evidence type="ECO:0000256" key="6">
    <source>
        <dbReference type="ARBA" id="ARBA00023242"/>
    </source>
</evidence>
<comment type="caution">
    <text evidence="9">The sequence shown here is derived from an EMBL/GenBank/DDBJ whole genome shotgun (WGS) entry which is preliminary data.</text>
</comment>
<keyword evidence="2" id="KW-0547">Nucleotide-binding</keyword>
<dbReference type="InterPro" id="IPR047348">
    <property type="entry name" value="XRCC3-like_C"/>
</dbReference>
<evidence type="ECO:0000256" key="7">
    <source>
        <dbReference type="SAM" id="MobiDB-lite"/>
    </source>
</evidence>
<dbReference type="GO" id="GO:0000722">
    <property type="term" value="P:telomere maintenance via recombination"/>
    <property type="evidence" value="ECO:0007669"/>
    <property type="project" value="TreeGrafter"/>
</dbReference>
<evidence type="ECO:0000256" key="2">
    <source>
        <dbReference type="ARBA" id="ARBA00022741"/>
    </source>
</evidence>